<proteinExistence type="predicted"/>
<sequence>MGIDYSTIIMSVINLVLLVAVLVVIYKFIIFTNYAAKVYKFILEGI</sequence>
<comment type="caution">
    <text evidence="2">The sequence shown here is derived from an EMBL/GenBank/DDBJ whole genome shotgun (WGS) entry which is preliminary data.</text>
</comment>
<dbReference type="Proteomes" id="UP000239471">
    <property type="component" value="Unassembled WGS sequence"/>
</dbReference>
<name>A0A2T0BFB0_9CLOT</name>
<reference evidence="2 3" key="1">
    <citation type="submission" date="2018-03" db="EMBL/GenBank/DDBJ databases">
        <title>Genome sequence of Clostridium vincentii DSM 10228.</title>
        <authorList>
            <person name="Poehlein A."/>
            <person name="Daniel R."/>
        </authorList>
    </citation>
    <scope>NUCLEOTIDE SEQUENCE [LARGE SCALE GENOMIC DNA]</scope>
    <source>
        <strain evidence="2 3">DSM 10228</strain>
    </source>
</reference>
<dbReference type="AlphaFoldDB" id="A0A2T0BFB0"/>
<evidence type="ECO:0000313" key="2">
    <source>
        <dbReference type="EMBL" id="PRR82507.1"/>
    </source>
</evidence>
<dbReference type="RefSeq" id="WP_170065623.1">
    <property type="nucleotide sequence ID" value="NZ_PVXQ01000015.1"/>
</dbReference>
<protein>
    <submittedName>
        <fullName evidence="2">Uncharacterized protein</fullName>
    </submittedName>
</protein>
<keyword evidence="3" id="KW-1185">Reference proteome</keyword>
<organism evidence="2 3">
    <name type="scientific">Clostridium vincentii</name>
    <dbReference type="NCBI Taxonomy" id="52704"/>
    <lineage>
        <taxon>Bacteria</taxon>
        <taxon>Bacillati</taxon>
        <taxon>Bacillota</taxon>
        <taxon>Clostridia</taxon>
        <taxon>Eubacteriales</taxon>
        <taxon>Clostridiaceae</taxon>
        <taxon>Clostridium</taxon>
    </lineage>
</organism>
<gene>
    <name evidence="2" type="ORF">CLVI_16420</name>
</gene>
<feature type="transmembrane region" description="Helical" evidence="1">
    <location>
        <begin position="6"/>
        <end position="30"/>
    </location>
</feature>
<evidence type="ECO:0000313" key="3">
    <source>
        <dbReference type="Proteomes" id="UP000239471"/>
    </source>
</evidence>
<keyword evidence="1" id="KW-0812">Transmembrane</keyword>
<accession>A0A2T0BFB0</accession>
<keyword evidence="1" id="KW-0472">Membrane</keyword>
<dbReference type="EMBL" id="PVXQ01000015">
    <property type="protein sequence ID" value="PRR82507.1"/>
    <property type="molecule type" value="Genomic_DNA"/>
</dbReference>
<keyword evidence="1" id="KW-1133">Transmembrane helix</keyword>
<evidence type="ECO:0000256" key="1">
    <source>
        <dbReference type="SAM" id="Phobius"/>
    </source>
</evidence>